<dbReference type="SUPFAM" id="SSF52540">
    <property type="entry name" value="P-loop containing nucleoside triphosphate hydrolases"/>
    <property type="match status" value="1"/>
</dbReference>
<name>A0A0F9E739_9ZZZZ</name>
<dbReference type="InterPro" id="IPR014015">
    <property type="entry name" value="Helicase_SF3_DNA-vir"/>
</dbReference>
<keyword evidence="2" id="KW-0067">ATP-binding</keyword>
<dbReference type="Pfam" id="PF19263">
    <property type="entry name" value="DUF5906"/>
    <property type="match status" value="1"/>
</dbReference>
<dbReference type="PROSITE" id="PS51206">
    <property type="entry name" value="SF3_HELICASE_1"/>
    <property type="match status" value="1"/>
</dbReference>
<reference evidence="4" key="1">
    <citation type="journal article" date="2015" name="Nature">
        <title>Complex archaea that bridge the gap between prokaryotes and eukaryotes.</title>
        <authorList>
            <person name="Spang A."/>
            <person name="Saw J.H."/>
            <person name="Jorgensen S.L."/>
            <person name="Zaremba-Niedzwiedzka K."/>
            <person name="Martijn J."/>
            <person name="Lind A.E."/>
            <person name="van Eijk R."/>
            <person name="Schleper C."/>
            <person name="Guy L."/>
            <person name="Ettema T.J."/>
        </authorList>
    </citation>
    <scope>NUCLEOTIDE SEQUENCE</scope>
</reference>
<evidence type="ECO:0000256" key="2">
    <source>
        <dbReference type="ARBA" id="ARBA00022840"/>
    </source>
</evidence>
<sequence length="593" mass="65979">MSKRTFAEQFEQYIKNVYPAMLTEFAEDLGVSIEALTAIGVGFNPIHQSWISPERDETGEIIGLVERFSSGKKIMVRFQTWITTLNPEYEIGEKKYAPGKHNWCPTKGNINCPLCGKNDWCLVSADNPQSPSAVICGRTPAGALRYIEDSGFLHILRDSGRVGERNRSALISSDYPILAVEGYTDVAAAFDLGLVAVGRAFATSVKSSLIQILRGLDVIVIGENDGGVGVTGMEQTFHALQPNSSLVQKILPPQGFKDLRDWSHRGGLTLDLLLEYIGEHGDDSIPTDILGDDSPTTVAAAFLADQYSHGRIFTLRNHKGQWRFFQHGRYVKVDPDTLRGQIYSYLEDKTYKKIGAKGEIVYAQFRLGRSKVTDIIDACNQWCTVTGDPPQWLDGKQHLEPQNCIVFQNGILDTTRYFNGEQQILKPDPRYFCLNAIPYDFDPSLTADEILQYFDIIFNRRKDCIDLLQEWFGYHLTLDMSFEKMMILRGPPRSGKGTVLGIMMAMLGDDQVVSTELSALATDFGYAPLVGKSAAFLPDAKVGWKRNIGQATEKLLQVIGGDPVGVNAKFKDVRGAVRLTCKFTMAVNIMPEI</sequence>
<accession>A0A0F9E739</accession>
<protein>
    <recommendedName>
        <fullName evidence="3">SF3 helicase domain-containing protein</fullName>
    </recommendedName>
</protein>
<gene>
    <name evidence="4" type="ORF">LCGC14_2111410</name>
</gene>
<dbReference type="GO" id="GO:0005524">
    <property type="term" value="F:ATP binding"/>
    <property type="evidence" value="ECO:0007669"/>
    <property type="project" value="UniProtKB-KW"/>
</dbReference>
<dbReference type="EMBL" id="LAZR01026102">
    <property type="protein sequence ID" value="KKL69789.1"/>
    <property type="molecule type" value="Genomic_DNA"/>
</dbReference>
<feature type="domain" description="SF3 helicase" evidence="3">
    <location>
        <begin position="463"/>
        <end position="593"/>
    </location>
</feature>
<proteinExistence type="predicted"/>
<organism evidence="4">
    <name type="scientific">marine sediment metagenome</name>
    <dbReference type="NCBI Taxonomy" id="412755"/>
    <lineage>
        <taxon>unclassified sequences</taxon>
        <taxon>metagenomes</taxon>
        <taxon>ecological metagenomes</taxon>
    </lineage>
</organism>
<dbReference type="InterPro" id="IPR027417">
    <property type="entry name" value="P-loop_NTPase"/>
</dbReference>
<keyword evidence="1" id="KW-0547">Nucleotide-binding</keyword>
<evidence type="ECO:0000256" key="1">
    <source>
        <dbReference type="ARBA" id="ARBA00022741"/>
    </source>
</evidence>
<dbReference type="Gene3D" id="3.40.50.300">
    <property type="entry name" value="P-loop containing nucleotide triphosphate hydrolases"/>
    <property type="match status" value="1"/>
</dbReference>
<dbReference type="InterPro" id="IPR045455">
    <property type="entry name" value="NrS-1_pol-like_helicase"/>
</dbReference>
<comment type="caution">
    <text evidence="4">The sequence shown here is derived from an EMBL/GenBank/DDBJ whole genome shotgun (WGS) entry which is preliminary data.</text>
</comment>
<evidence type="ECO:0000313" key="4">
    <source>
        <dbReference type="EMBL" id="KKL69789.1"/>
    </source>
</evidence>
<dbReference type="AlphaFoldDB" id="A0A0F9E739"/>
<evidence type="ECO:0000259" key="3">
    <source>
        <dbReference type="PROSITE" id="PS51206"/>
    </source>
</evidence>
<feature type="non-terminal residue" evidence="4">
    <location>
        <position position="593"/>
    </location>
</feature>